<protein>
    <submittedName>
        <fullName evidence="1">DUF1501 domain-containing protein</fullName>
    </submittedName>
</protein>
<dbReference type="InterPro" id="IPR010869">
    <property type="entry name" value="DUF1501"/>
</dbReference>
<gene>
    <name evidence="1" type="ORF">HHL09_05805</name>
</gene>
<dbReference type="PANTHER" id="PTHR43737:SF1">
    <property type="entry name" value="DUF1501 DOMAIN-CONTAINING PROTEIN"/>
    <property type="match status" value="1"/>
</dbReference>
<keyword evidence="2" id="KW-1185">Reference proteome</keyword>
<dbReference type="KEGG" id="luo:HHL09_05805"/>
<reference evidence="1 2" key="1">
    <citation type="submission" date="2020-04" db="EMBL/GenBank/DDBJ databases">
        <title>Luteolibacter sp. G-1-1-1 isolated from soil.</title>
        <authorList>
            <person name="Dahal R.H."/>
        </authorList>
    </citation>
    <scope>NUCLEOTIDE SEQUENCE [LARGE SCALE GENOMIC DNA]</scope>
    <source>
        <strain evidence="1 2">G-1-1-1</strain>
    </source>
</reference>
<accession>A0A858RFD0</accession>
<dbReference type="Proteomes" id="UP000501812">
    <property type="component" value="Chromosome"/>
</dbReference>
<dbReference type="PANTHER" id="PTHR43737">
    <property type="entry name" value="BLL7424 PROTEIN"/>
    <property type="match status" value="1"/>
</dbReference>
<name>A0A858RFD0_9BACT</name>
<dbReference type="RefSeq" id="WP_169453625.1">
    <property type="nucleotide sequence ID" value="NZ_CP051774.1"/>
</dbReference>
<sequence length="488" mass="52469">MRSRRKFLGEASCAAIGSTSVLSTLLNLTMANHAAAQGGFGGQRKSLVCVFLSGGCDTFNLLIPKDAKYAEYAASRSNLAIPLSDPDPTKRLIPLTDTNFGLHPSCTKLAEMFNGTGAFSGKKRVSFVANVGTLIEPITNKAQFLNGSVALPKALFSHRDQIEQWQTSVPQGMSVLTGWGGRAADVIHSTLNTEQTGSYYMPMNFSVAGNSAFQIGESQGQFVITGGGALSFTGSGGASPTLQAKDQGIRNLIGSPIEEHYSSLFHRTHGRITSNSIERGVEFQQQFSAPGTLNGQNVDSVVANAPFPNHWISAQFRAAVKTIAIRQQLKLARQTLFIEFGGWDHHAELLENHRDMLLVLDGALYAFQTCLETLGLANDVITFTCSDFGRTLRSNGQGTDHAWSGNQLVMGGPVKGGTVKGSYPSLVIDGPDDVGRGGRIFPKVSADQYFCEMLRWFGVTPADMDQVLPNIGNFYDPNSSTNPVGFLL</sequence>
<dbReference type="Pfam" id="PF07394">
    <property type="entry name" value="DUF1501"/>
    <property type="match status" value="1"/>
</dbReference>
<evidence type="ECO:0000313" key="2">
    <source>
        <dbReference type="Proteomes" id="UP000501812"/>
    </source>
</evidence>
<organism evidence="1 2">
    <name type="scientific">Luteolibacter luteus</name>
    <dbReference type="NCBI Taxonomy" id="2728835"/>
    <lineage>
        <taxon>Bacteria</taxon>
        <taxon>Pseudomonadati</taxon>
        <taxon>Verrucomicrobiota</taxon>
        <taxon>Verrucomicrobiia</taxon>
        <taxon>Verrucomicrobiales</taxon>
        <taxon>Verrucomicrobiaceae</taxon>
        <taxon>Luteolibacter</taxon>
    </lineage>
</organism>
<dbReference type="EMBL" id="CP051774">
    <property type="protein sequence ID" value="QJE95311.1"/>
    <property type="molecule type" value="Genomic_DNA"/>
</dbReference>
<proteinExistence type="predicted"/>
<dbReference type="AlphaFoldDB" id="A0A858RFD0"/>
<evidence type="ECO:0000313" key="1">
    <source>
        <dbReference type="EMBL" id="QJE95311.1"/>
    </source>
</evidence>